<dbReference type="Proteomes" id="UP000051952">
    <property type="component" value="Unassembled WGS sequence"/>
</dbReference>
<evidence type="ECO:0000313" key="4">
    <source>
        <dbReference type="Proteomes" id="UP000051952"/>
    </source>
</evidence>
<feature type="transmembrane region" description="Helical" evidence="2">
    <location>
        <begin position="38"/>
        <end position="62"/>
    </location>
</feature>
<feature type="transmembrane region" description="Helical" evidence="2">
    <location>
        <begin position="116"/>
        <end position="137"/>
    </location>
</feature>
<reference evidence="4" key="1">
    <citation type="submission" date="2015-09" db="EMBL/GenBank/DDBJ databases">
        <authorList>
            <consortium name="Pathogen Informatics"/>
        </authorList>
    </citation>
    <scope>NUCLEOTIDE SEQUENCE [LARGE SCALE GENOMIC DNA]</scope>
    <source>
        <strain evidence="4">Lake Konstanz</strain>
    </source>
</reference>
<organism evidence="3 4">
    <name type="scientific">Bodo saltans</name>
    <name type="common">Flagellated protozoan</name>
    <dbReference type="NCBI Taxonomy" id="75058"/>
    <lineage>
        <taxon>Eukaryota</taxon>
        <taxon>Discoba</taxon>
        <taxon>Euglenozoa</taxon>
        <taxon>Kinetoplastea</taxon>
        <taxon>Metakinetoplastina</taxon>
        <taxon>Eubodonida</taxon>
        <taxon>Bodonidae</taxon>
        <taxon>Bodo</taxon>
    </lineage>
</organism>
<keyword evidence="2 3" id="KW-0812">Transmembrane</keyword>
<name>A0A0S4J198_BODSA</name>
<proteinExistence type="predicted"/>
<evidence type="ECO:0000256" key="1">
    <source>
        <dbReference type="SAM" id="MobiDB-lite"/>
    </source>
</evidence>
<keyword evidence="4" id="KW-1185">Reference proteome</keyword>
<gene>
    <name evidence="3" type="ORF">BSAL_69900</name>
</gene>
<evidence type="ECO:0000313" key="3">
    <source>
        <dbReference type="EMBL" id="CUG02766.1"/>
    </source>
</evidence>
<feature type="region of interest" description="Disordered" evidence="1">
    <location>
        <begin position="179"/>
        <end position="198"/>
    </location>
</feature>
<keyword evidence="2" id="KW-1133">Transmembrane helix</keyword>
<sequence>MQAIMFQASCGEGGSAIGSAGARSSTMYLVSPFIGDSFAMVGGNIGLMFGFLLLHVCVLMVARCTALGKRNPRAAAALVRFPQISLLFAGTAMQGVMLGGWQLLWLVIRGETDDPAKAIICFVIALVAPALLFAGLWKLRTALLMPRICNTFWARRAAHSKAMAPFAHARHRPLASLDASATPSDVRRSTQRSSASQRAANAVAVAGVLRRTCDHRWCRFDSATR</sequence>
<evidence type="ECO:0000256" key="2">
    <source>
        <dbReference type="SAM" id="Phobius"/>
    </source>
</evidence>
<protein>
    <submittedName>
        <fullName evidence="3">Transmembrane protein, putative</fullName>
    </submittedName>
</protein>
<feature type="transmembrane region" description="Helical" evidence="2">
    <location>
        <begin position="83"/>
        <end position="104"/>
    </location>
</feature>
<dbReference type="VEuPathDB" id="TriTrypDB:BSAL_69900"/>
<accession>A0A0S4J198</accession>
<dbReference type="EMBL" id="CYKH01000501">
    <property type="protein sequence ID" value="CUG02766.1"/>
    <property type="molecule type" value="Genomic_DNA"/>
</dbReference>
<dbReference type="AlphaFoldDB" id="A0A0S4J198"/>
<keyword evidence="2" id="KW-0472">Membrane</keyword>